<dbReference type="GO" id="GO:0005524">
    <property type="term" value="F:ATP binding"/>
    <property type="evidence" value="ECO:0007669"/>
    <property type="project" value="UniProtKB-UniRule"/>
</dbReference>
<dbReference type="SUPFAM" id="SSF56112">
    <property type="entry name" value="Protein kinase-like (PK-like)"/>
    <property type="match status" value="1"/>
</dbReference>
<dbReference type="InterPro" id="IPR000403">
    <property type="entry name" value="PI3/4_kinase_cat_dom"/>
</dbReference>
<evidence type="ECO:0000256" key="4">
    <source>
        <dbReference type="ARBA" id="ARBA00022741"/>
    </source>
</evidence>
<dbReference type="PROSITE" id="PS50290">
    <property type="entry name" value="PI3_4_KINASE_3"/>
    <property type="match status" value="1"/>
</dbReference>
<dbReference type="Gene3D" id="2.60.40.150">
    <property type="entry name" value="C2 domain"/>
    <property type="match status" value="1"/>
</dbReference>
<feature type="domain" description="PI3K/PI4K catalytic" evidence="10">
    <location>
        <begin position="736"/>
        <end position="1013"/>
    </location>
</feature>
<keyword evidence="5 8" id="KW-0418">Kinase</keyword>
<dbReference type="Pfam" id="PF00613">
    <property type="entry name" value="PI3Ka"/>
    <property type="match status" value="1"/>
</dbReference>
<dbReference type="InterPro" id="IPR057756">
    <property type="entry name" value="PI3-kinase_type3/VPS34_cat"/>
</dbReference>
<dbReference type="InterPro" id="IPR002420">
    <property type="entry name" value="PI3K-type_C2_dom"/>
</dbReference>
<dbReference type="PANTHER" id="PTHR10048">
    <property type="entry name" value="PHOSPHATIDYLINOSITOL KINASE"/>
    <property type="match status" value="1"/>
</dbReference>
<dbReference type="SMART" id="SM00146">
    <property type="entry name" value="PI3Kc"/>
    <property type="match status" value="1"/>
</dbReference>
<dbReference type="SMART" id="SM00142">
    <property type="entry name" value="PI3K_C2"/>
    <property type="match status" value="1"/>
</dbReference>
<dbReference type="GO" id="GO:0000045">
    <property type="term" value="P:autophagosome assembly"/>
    <property type="evidence" value="ECO:0007669"/>
    <property type="project" value="TreeGrafter"/>
</dbReference>
<dbReference type="PROSITE" id="PS51545">
    <property type="entry name" value="PIK_HELICAL"/>
    <property type="match status" value="1"/>
</dbReference>
<dbReference type="InterPro" id="IPR008290">
    <property type="entry name" value="PI3K_Vps34"/>
</dbReference>
<dbReference type="SMART" id="SM00145">
    <property type="entry name" value="PI3Ka"/>
    <property type="match status" value="1"/>
</dbReference>
<comment type="similarity">
    <text evidence="8 9">Belongs to the PI3/PI4-kinase family.</text>
</comment>
<dbReference type="Gene3D" id="3.30.1010.10">
    <property type="entry name" value="Phosphatidylinositol 3-kinase Catalytic Subunit, Chain A, domain 4"/>
    <property type="match status" value="1"/>
</dbReference>
<dbReference type="InterPro" id="IPR016024">
    <property type="entry name" value="ARM-type_fold"/>
</dbReference>
<comment type="catalytic activity">
    <reaction evidence="7">
        <text>a 1,2-diacyl-sn-glycero-3-phospho-(1D-myo-inositol) + ATP = a 1,2-diacyl-sn-glycero-3-phospho-(1D-myo-inositol-3-phosphate) + ADP + H(+)</text>
        <dbReference type="Rhea" id="RHEA:12709"/>
        <dbReference type="ChEBI" id="CHEBI:15378"/>
        <dbReference type="ChEBI" id="CHEBI:30616"/>
        <dbReference type="ChEBI" id="CHEBI:57880"/>
        <dbReference type="ChEBI" id="CHEBI:58088"/>
        <dbReference type="ChEBI" id="CHEBI:456216"/>
        <dbReference type="EC" id="2.7.1.137"/>
    </reaction>
    <physiologicalReaction direction="left-to-right" evidence="7">
        <dbReference type="Rhea" id="RHEA:12710"/>
    </physiologicalReaction>
</comment>
<evidence type="ECO:0000256" key="9">
    <source>
        <dbReference type="PROSITE-ProRule" id="PRU00880"/>
    </source>
</evidence>
<dbReference type="Pfam" id="PF00454">
    <property type="entry name" value="PI3_PI4_kinase"/>
    <property type="match status" value="1"/>
</dbReference>
<evidence type="ECO:0000256" key="3">
    <source>
        <dbReference type="ARBA" id="ARBA00022679"/>
    </source>
</evidence>
<keyword evidence="4 8" id="KW-0547">Nucleotide-binding</keyword>
<dbReference type="InterPro" id="IPR042236">
    <property type="entry name" value="PI3K_accessory_sf"/>
</dbReference>
<name>A0A2Z4EUU9_9BILA</name>
<dbReference type="GO" id="GO:0000407">
    <property type="term" value="C:phagophore assembly site"/>
    <property type="evidence" value="ECO:0007669"/>
    <property type="project" value="TreeGrafter"/>
</dbReference>
<evidence type="ECO:0000256" key="1">
    <source>
        <dbReference type="ARBA" id="ARBA00012073"/>
    </source>
</evidence>
<evidence type="ECO:0000256" key="6">
    <source>
        <dbReference type="ARBA" id="ARBA00022840"/>
    </source>
</evidence>
<dbReference type="EMBL" id="MH231892">
    <property type="protein sequence ID" value="AWV66699.1"/>
    <property type="molecule type" value="mRNA"/>
</dbReference>
<dbReference type="GO" id="GO:0016303">
    <property type="term" value="F:1-phosphatidylinositol-3-kinase activity"/>
    <property type="evidence" value="ECO:0007669"/>
    <property type="project" value="UniProtKB-UniRule"/>
</dbReference>
<dbReference type="AlphaFoldDB" id="A0A2Z4EUU9"/>
<evidence type="ECO:0000256" key="8">
    <source>
        <dbReference type="PIRNR" id="PIRNR000587"/>
    </source>
</evidence>
<dbReference type="GO" id="GO:0048015">
    <property type="term" value="P:phosphatidylinositol-mediated signaling"/>
    <property type="evidence" value="ECO:0007669"/>
    <property type="project" value="TreeGrafter"/>
</dbReference>
<dbReference type="Gene3D" id="1.25.40.70">
    <property type="entry name" value="Phosphatidylinositol 3-kinase, accessory domain (PIK)"/>
    <property type="match status" value="1"/>
</dbReference>
<evidence type="ECO:0000259" key="12">
    <source>
        <dbReference type="PROSITE" id="PS51547"/>
    </source>
</evidence>
<dbReference type="InterPro" id="IPR011009">
    <property type="entry name" value="Kinase-like_dom_sf"/>
</dbReference>
<dbReference type="GO" id="GO:0034271">
    <property type="term" value="C:phosphatidylinositol 3-kinase complex, class III, type I"/>
    <property type="evidence" value="ECO:0007669"/>
    <property type="project" value="TreeGrafter"/>
</dbReference>
<evidence type="ECO:0000256" key="5">
    <source>
        <dbReference type="ARBA" id="ARBA00022777"/>
    </source>
</evidence>
<dbReference type="PIRSF" id="PIRSF000587">
    <property type="entry name" value="PI3K_Vps34"/>
    <property type="match status" value="1"/>
</dbReference>
<dbReference type="GO" id="GO:0034272">
    <property type="term" value="C:phosphatidylinositol 3-kinase complex, class III, type II"/>
    <property type="evidence" value="ECO:0007669"/>
    <property type="project" value="TreeGrafter"/>
</dbReference>
<dbReference type="GO" id="GO:0006897">
    <property type="term" value="P:endocytosis"/>
    <property type="evidence" value="ECO:0007669"/>
    <property type="project" value="TreeGrafter"/>
</dbReference>
<evidence type="ECO:0000256" key="7">
    <source>
        <dbReference type="ARBA" id="ARBA00023985"/>
    </source>
</evidence>
<keyword evidence="6 8" id="KW-0067">ATP-binding</keyword>
<dbReference type="PROSITE" id="PS00916">
    <property type="entry name" value="PI3_4_KINASE_2"/>
    <property type="match status" value="1"/>
</dbReference>
<dbReference type="InterPro" id="IPR018936">
    <property type="entry name" value="PI3/4_kinase_CS"/>
</dbReference>
<feature type="domain" description="C2 PI3K-type" evidence="12">
    <location>
        <begin position="39"/>
        <end position="188"/>
    </location>
</feature>
<accession>A0A2Z4EUU9</accession>
<evidence type="ECO:0000259" key="10">
    <source>
        <dbReference type="PROSITE" id="PS50290"/>
    </source>
</evidence>
<dbReference type="InterPro" id="IPR035892">
    <property type="entry name" value="C2_domain_sf"/>
</dbReference>
<dbReference type="PANTHER" id="PTHR10048:SF7">
    <property type="entry name" value="PHOSPHATIDYLINOSITOL 3-KINASE CATALYTIC SUBUNIT TYPE 3"/>
    <property type="match status" value="1"/>
</dbReference>
<feature type="domain" description="PIK helical" evidence="11">
    <location>
        <begin position="337"/>
        <end position="613"/>
    </location>
</feature>
<dbReference type="EC" id="2.7.1.137" evidence="1 8"/>
<dbReference type="CDD" id="cd08397">
    <property type="entry name" value="C2_PI3K_class_III"/>
    <property type="match status" value="1"/>
</dbReference>
<protein>
    <recommendedName>
        <fullName evidence="2 8">Phosphatidylinositol 3-kinase catalytic subunit type 3</fullName>
        <ecNumber evidence="1 8">2.7.1.137</ecNumber>
    </recommendedName>
</protein>
<dbReference type="PROSITE" id="PS51547">
    <property type="entry name" value="C2_PI3K"/>
    <property type="match status" value="1"/>
</dbReference>
<sequence>MVSCETPNQKLNYIFSCHLLAQVQIKIGKLEGERKKPSYKSILENPILNYSGAFQHLDVYVTTQIFANNQELCMPVKTSYKHIEKEPWIWDEWLTLPLRISDLPRNALLVITVWDIESPQSGDVPLCGCTISLFDKYGEFRQGSLELRMWPNKVGDGNSKTTTPGLLSDQKEFEIEELNGQTQNISLDEPVNSVQTVGLEEFPMLDELDRLAKMSKYYFEGHMIKQDWLDKITLKEIQNATKKEKQNSKFFFMNIELAQIKCDDVKYKVLYYEENAERIVQTTPNSDLFVVYDPELELTTTCLPPKLGVFFKVLFRKDNIIELKNRKLEHSKQMGLLDMNLKPDTDNKNLLHKIINYPMTRPLKREEQTLLWNYRYYLTQNKKALSKFLQCFDLNLEFEGNTLMELMLKWQPMDIEDALELLGSKYKNYPKIRSYAISRLRYASNEDLILYLLQLVQALRYENFSLPISNKKLPTIKSITTDGSLTVSSSSTKTGSATTSSGIKINQIQASSSTSSAGSLKNKQDYNLDENNFAYSSSPPLATQPILPNRNLLFPTDPQNTFDLNLKSFLFERAIQDEKVALCLYWFVKVEIKDTKALTSSSSSANLVDQQQTIANAHGASSTSNIAGLANQQYPTNTLAARTNFQIFMDELLETLRNGDSRARGIYTSITNQEKFLKTLNDIVKATSREEGRLDKKLQKLKLLLNETSKTQFDLINLDSSTPLIIDPSIKIEGIIAEKTKMFKSNLMPCKFVFKTLPSYHYIDQEYSVIYKIGDDLRQDQLILQMIALMDKLLKQENLDLKLSPYKVVATGTKEGFLQFVDAVPVSNILGEYRGIRDFLKKYNPSETDKYGIKSEAMDNYVKSSAGYIVITYILGVGDRHYDNILMTKCGKILHIDFGYILGQDPKPFQPTIKWTKDLADGMGGLYGPDGKENKEYEDFKKYCCNAFLHLRRHANLILNLFSLMVDANIPGIALEPDKTVKKLIDRFKLDVNDELAQGLLISEIEGNYESFVGNITDRIHHFNTNRR</sequence>
<evidence type="ECO:0000313" key="13">
    <source>
        <dbReference type="EMBL" id="AWV66699.1"/>
    </source>
</evidence>
<dbReference type="FunFam" id="3.30.1010.10:FF:000002">
    <property type="entry name" value="Phosphatidylinositol 3-kinase catalytic subunit type 3"/>
    <property type="match status" value="1"/>
</dbReference>
<reference evidence="13" key="2">
    <citation type="submission" date="2018-04" db="EMBL/GenBank/DDBJ databases">
        <authorList>
            <person name="Go L.Y."/>
            <person name="Mitchell J.A."/>
        </authorList>
    </citation>
    <scope>NUCLEOTIDE SEQUENCE</scope>
</reference>
<dbReference type="GO" id="GO:0005768">
    <property type="term" value="C:endosome"/>
    <property type="evidence" value="ECO:0007669"/>
    <property type="project" value="TreeGrafter"/>
</dbReference>
<dbReference type="Pfam" id="PF00792">
    <property type="entry name" value="PI3K_C2"/>
    <property type="match status" value="1"/>
</dbReference>
<dbReference type="FunFam" id="1.10.1070.11:FF:000002">
    <property type="entry name" value="Phosphatidylinositol 3-kinase catalytic subunit type 3"/>
    <property type="match status" value="1"/>
</dbReference>
<dbReference type="SUPFAM" id="SSF48371">
    <property type="entry name" value="ARM repeat"/>
    <property type="match status" value="1"/>
</dbReference>
<proteinExistence type="evidence at transcript level"/>
<dbReference type="InterPro" id="IPR001263">
    <property type="entry name" value="PI3K_accessory_dom"/>
</dbReference>
<dbReference type="GO" id="GO:0005777">
    <property type="term" value="C:peroxisome"/>
    <property type="evidence" value="ECO:0007669"/>
    <property type="project" value="TreeGrafter"/>
</dbReference>
<dbReference type="InterPro" id="IPR036940">
    <property type="entry name" value="PI3/4_kinase_cat_sf"/>
</dbReference>
<dbReference type="SUPFAM" id="SSF49562">
    <property type="entry name" value="C2 domain (Calcium/lipid-binding domain, CaLB)"/>
    <property type="match status" value="1"/>
</dbReference>
<evidence type="ECO:0000256" key="2">
    <source>
        <dbReference type="ARBA" id="ARBA00019787"/>
    </source>
</evidence>
<dbReference type="CDD" id="cd00896">
    <property type="entry name" value="PI3Kc_III"/>
    <property type="match status" value="1"/>
</dbReference>
<evidence type="ECO:0000259" key="11">
    <source>
        <dbReference type="PROSITE" id="PS51545"/>
    </source>
</evidence>
<organism evidence="13">
    <name type="scientific">Brachionus calyciflorus</name>
    <dbReference type="NCBI Taxonomy" id="104777"/>
    <lineage>
        <taxon>Eukaryota</taxon>
        <taxon>Metazoa</taxon>
        <taxon>Spiralia</taxon>
        <taxon>Gnathifera</taxon>
        <taxon>Rotifera</taxon>
        <taxon>Eurotatoria</taxon>
        <taxon>Monogononta</taxon>
        <taxon>Pseudotrocha</taxon>
        <taxon>Ploima</taxon>
        <taxon>Brachionidae</taxon>
        <taxon>Brachionus</taxon>
    </lineage>
</organism>
<reference evidence="13" key="1">
    <citation type="journal article" date="2018" name="Aquat. Toxicol.">
        <title>Genome-wide identification of 99 autophagy-related (Atg) genes in the monogonont rotifer Brachionus spp. and transcriptional modulation in response to cadmium.</title>
        <authorList>
            <person name="Kang H.M."/>
            <person name="Lee J.S."/>
            <person name="Kim M.S."/>
            <person name="Lee Y.H."/>
            <person name="Jung J.H."/>
            <person name="Hagiwara A."/>
            <person name="Zhou B."/>
            <person name="Lee J.S."/>
            <person name="Jeong C.B."/>
        </authorList>
    </citation>
    <scope>NUCLEOTIDE SEQUENCE</scope>
</reference>
<dbReference type="InterPro" id="IPR015433">
    <property type="entry name" value="PI3/4_kinase"/>
</dbReference>
<dbReference type="Gene3D" id="1.10.1070.11">
    <property type="entry name" value="Phosphatidylinositol 3-/4-kinase, catalytic domain"/>
    <property type="match status" value="1"/>
</dbReference>
<keyword evidence="3 8" id="KW-0808">Transferase</keyword>